<reference evidence="1 2" key="1">
    <citation type="submission" date="2019-06" db="EMBL/GenBank/DDBJ databases">
        <title>Wine fermentation using esterase from Monascus purpureus.</title>
        <authorList>
            <person name="Geng C."/>
            <person name="Zhang Y."/>
        </authorList>
    </citation>
    <scope>NUCLEOTIDE SEQUENCE [LARGE SCALE GENOMIC DNA]</scope>
    <source>
        <strain evidence="1">HQ1</strain>
    </source>
</reference>
<proteinExistence type="predicted"/>
<evidence type="ECO:0000313" key="2">
    <source>
        <dbReference type="Proteomes" id="UP000319663"/>
    </source>
</evidence>
<gene>
    <name evidence="1" type="ORF">MPDQ_004084</name>
</gene>
<name>A0A507QY68_MONPU</name>
<dbReference type="STRING" id="5098.A0A507QY68"/>
<sequence>MSLPSFSDETAAQAVITILKRFPEFANAKTAIIGGLSLWKDIREYRFTEVSTTAAQDQARCTKSFGKDVDFLITVQSAPQAVKDKLLAMPSSPFQQQAQIFLYKDPNGKLIQIDYVTPDWQSPYLPSAAVAISSVHAGSLPYISEVDLLVFKINSCGLRPTPAKKIRDARDALSLLDDLRSKGPLILSPLQKAAVLQGLDDVAQLSGKDKDWWQSALALNHECFEGQPFSKSRQGRTDFSYVRMLSEGSIESYALGDPMDSDLGYAIIPAEAPPKELYAEVENSIPEFQSLRRASSDQSGRRPLKEFQGGHLLHYVGLIIGSDTKYIHGYTMHTRRE</sequence>
<comment type="caution">
    <text evidence="1">The sequence shown here is derived from an EMBL/GenBank/DDBJ whole genome shotgun (WGS) entry which is preliminary data.</text>
</comment>
<evidence type="ECO:0000313" key="1">
    <source>
        <dbReference type="EMBL" id="TQB74853.1"/>
    </source>
</evidence>
<dbReference type="AlphaFoldDB" id="A0A507QY68"/>
<dbReference type="EMBL" id="VIFY01000026">
    <property type="protein sequence ID" value="TQB74853.1"/>
    <property type="molecule type" value="Genomic_DNA"/>
</dbReference>
<organism evidence="1 2">
    <name type="scientific">Monascus purpureus</name>
    <name type="common">Red mold</name>
    <name type="synonym">Monascus anka</name>
    <dbReference type="NCBI Taxonomy" id="5098"/>
    <lineage>
        <taxon>Eukaryota</taxon>
        <taxon>Fungi</taxon>
        <taxon>Dikarya</taxon>
        <taxon>Ascomycota</taxon>
        <taxon>Pezizomycotina</taxon>
        <taxon>Eurotiomycetes</taxon>
        <taxon>Eurotiomycetidae</taxon>
        <taxon>Eurotiales</taxon>
        <taxon>Aspergillaceae</taxon>
        <taxon>Monascus</taxon>
    </lineage>
</organism>
<keyword evidence="2" id="KW-1185">Reference proteome</keyword>
<accession>A0A507QY68</accession>
<protein>
    <submittedName>
        <fullName evidence="1">Uncharacterized protein</fullName>
    </submittedName>
</protein>
<dbReference type="Proteomes" id="UP000319663">
    <property type="component" value="Unassembled WGS sequence"/>
</dbReference>